<keyword evidence="3" id="KW-0804">Transcription</keyword>
<keyword evidence="6" id="KW-1185">Reference proteome</keyword>
<dbReference type="PRINTS" id="PR00032">
    <property type="entry name" value="HTHARAC"/>
</dbReference>
<name>A0ABT4DYQ0_9BACL</name>
<dbReference type="RefSeq" id="WP_087436052.1">
    <property type="nucleotide sequence ID" value="NZ_JAMDLV010000047.1"/>
</dbReference>
<keyword evidence="2" id="KW-0238">DNA-binding</keyword>
<dbReference type="EMBL" id="JAMDLW010000038">
    <property type="protein sequence ID" value="MCY9522473.1"/>
    <property type="molecule type" value="Genomic_DNA"/>
</dbReference>
<gene>
    <name evidence="5" type="ORF">M5X09_22925</name>
</gene>
<dbReference type="InterPro" id="IPR037923">
    <property type="entry name" value="HTH-like"/>
</dbReference>
<dbReference type="Gene3D" id="1.10.10.60">
    <property type="entry name" value="Homeodomain-like"/>
    <property type="match status" value="2"/>
</dbReference>
<protein>
    <submittedName>
        <fullName evidence="5">AraC family transcriptional regulator</fullName>
    </submittedName>
</protein>
<accession>A0ABT4DYQ0</accession>
<dbReference type="InterPro" id="IPR020449">
    <property type="entry name" value="Tscrpt_reg_AraC-type_HTH"/>
</dbReference>
<reference evidence="5 6" key="1">
    <citation type="submission" date="2022-05" db="EMBL/GenBank/DDBJ databases">
        <title>Genome Sequencing of Bee-Associated Microbes.</title>
        <authorList>
            <person name="Dunlap C."/>
        </authorList>
    </citation>
    <scope>NUCLEOTIDE SEQUENCE [LARGE SCALE GENOMIC DNA]</scope>
    <source>
        <strain evidence="5 6">NRRL NRS-1438</strain>
    </source>
</reference>
<comment type="caution">
    <text evidence="5">The sequence shown here is derived from an EMBL/GenBank/DDBJ whole genome shotgun (WGS) entry which is preliminary data.</text>
</comment>
<proteinExistence type="predicted"/>
<evidence type="ECO:0000256" key="1">
    <source>
        <dbReference type="ARBA" id="ARBA00023015"/>
    </source>
</evidence>
<dbReference type="InterPro" id="IPR018062">
    <property type="entry name" value="HTH_AraC-typ_CS"/>
</dbReference>
<dbReference type="InterPro" id="IPR018060">
    <property type="entry name" value="HTH_AraC"/>
</dbReference>
<dbReference type="PANTHER" id="PTHR43280:SF2">
    <property type="entry name" value="HTH-TYPE TRANSCRIPTIONAL REGULATOR EXSA"/>
    <property type="match status" value="1"/>
</dbReference>
<keyword evidence="1" id="KW-0805">Transcription regulation</keyword>
<dbReference type="Proteomes" id="UP001207626">
    <property type="component" value="Unassembled WGS sequence"/>
</dbReference>
<dbReference type="InterPro" id="IPR009057">
    <property type="entry name" value="Homeodomain-like_sf"/>
</dbReference>
<dbReference type="PROSITE" id="PS00041">
    <property type="entry name" value="HTH_ARAC_FAMILY_1"/>
    <property type="match status" value="1"/>
</dbReference>
<dbReference type="SUPFAM" id="SSF51215">
    <property type="entry name" value="Regulatory protein AraC"/>
    <property type="match status" value="1"/>
</dbReference>
<organism evidence="5 6">
    <name type="scientific">Paenibacillus apiarius</name>
    <dbReference type="NCBI Taxonomy" id="46240"/>
    <lineage>
        <taxon>Bacteria</taxon>
        <taxon>Bacillati</taxon>
        <taxon>Bacillota</taxon>
        <taxon>Bacilli</taxon>
        <taxon>Bacillales</taxon>
        <taxon>Paenibacillaceae</taxon>
        <taxon>Paenibacillus</taxon>
    </lineage>
</organism>
<evidence type="ECO:0000313" key="5">
    <source>
        <dbReference type="EMBL" id="MCY9522473.1"/>
    </source>
</evidence>
<dbReference type="PROSITE" id="PS01124">
    <property type="entry name" value="HTH_ARAC_FAMILY_2"/>
    <property type="match status" value="1"/>
</dbReference>
<dbReference type="PANTHER" id="PTHR43280">
    <property type="entry name" value="ARAC-FAMILY TRANSCRIPTIONAL REGULATOR"/>
    <property type="match status" value="1"/>
</dbReference>
<feature type="domain" description="HTH araC/xylS-type" evidence="4">
    <location>
        <begin position="180"/>
        <end position="278"/>
    </location>
</feature>
<evidence type="ECO:0000259" key="4">
    <source>
        <dbReference type="PROSITE" id="PS01124"/>
    </source>
</evidence>
<sequence>MSPSIETDKDFTLMFSGYARHSKPMSMVIPELKHYLVRIQLEGSAHVWLHDRFEAFKPGDMLLLAPGQYYDLQIGYRDPGTLDPLPKVHSLDYYFIINGPWIAAWWNKRARPGKAVLGIDDRLLSLWRDIMQEQRLFGSHNMNDIVRHLTFAFYHMLDRTLTERSHPSFQNMKRSTQLAHQMKHYIEINATEAFTLQEVAEAVQLSVSRASHIFKETFHQSVMDYAIHVRLNMACERILHGYMPLEQIAEMCGFQSYSYFHRTFKNRLGLSPRQFREQRQLEQQ</sequence>
<evidence type="ECO:0000256" key="2">
    <source>
        <dbReference type="ARBA" id="ARBA00023125"/>
    </source>
</evidence>
<evidence type="ECO:0000313" key="6">
    <source>
        <dbReference type="Proteomes" id="UP001207626"/>
    </source>
</evidence>
<dbReference type="SMART" id="SM00342">
    <property type="entry name" value="HTH_ARAC"/>
    <property type="match status" value="1"/>
</dbReference>
<dbReference type="Pfam" id="PF12833">
    <property type="entry name" value="HTH_18"/>
    <property type="match status" value="1"/>
</dbReference>
<evidence type="ECO:0000256" key="3">
    <source>
        <dbReference type="ARBA" id="ARBA00023163"/>
    </source>
</evidence>
<dbReference type="SUPFAM" id="SSF46689">
    <property type="entry name" value="Homeodomain-like"/>
    <property type="match status" value="1"/>
</dbReference>